<keyword evidence="9" id="KW-1185">Reference proteome</keyword>
<dbReference type="InterPro" id="IPR001444">
    <property type="entry name" value="Flag_bb_rod_N"/>
</dbReference>
<keyword evidence="8" id="KW-0282">Flagellum</keyword>
<evidence type="ECO:0000256" key="4">
    <source>
        <dbReference type="RuleBase" id="RU362116"/>
    </source>
</evidence>
<dbReference type="SUPFAM" id="SSF117143">
    <property type="entry name" value="Flagellar hook protein flgE"/>
    <property type="match status" value="1"/>
</dbReference>
<dbReference type="GO" id="GO:0009425">
    <property type="term" value="C:bacterial-type flagellum basal body"/>
    <property type="evidence" value="ECO:0007669"/>
    <property type="project" value="UniProtKB-SubCell"/>
</dbReference>
<proteinExistence type="inferred from homology"/>
<evidence type="ECO:0000259" key="7">
    <source>
        <dbReference type="Pfam" id="PF22692"/>
    </source>
</evidence>
<keyword evidence="8" id="KW-0966">Cell projection</keyword>
<dbReference type="OrthoDB" id="8372879at2"/>
<evidence type="ECO:0000313" key="8">
    <source>
        <dbReference type="EMBL" id="AKQ41471.1"/>
    </source>
</evidence>
<dbReference type="InterPro" id="IPR053967">
    <property type="entry name" value="LlgE_F_G-like_D1"/>
</dbReference>
<comment type="similarity">
    <text evidence="2 4">Belongs to the flagella basal body rod proteins family.</text>
</comment>
<comment type="subcellular location">
    <subcellularLocation>
        <location evidence="1 4">Bacterial flagellum basal body</location>
    </subcellularLocation>
</comment>
<evidence type="ECO:0000259" key="6">
    <source>
        <dbReference type="Pfam" id="PF06429"/>
    </source>
</evidence>
<evidence type="ECO:0000256" key="1">
    <source>
        <dbReference type="ARBA" id="ARBA00004117"/>
    </source>
</evidence>
<dbReference type="Pfam" id="PF22692">
    <property type="entry name" value="LlgE_F_G_D1"/>
    <property type="match status" value="1"/>
</dbReference>
<dbReference type="PANTHER" id="PTHR30435:SF1">
    <property type="entry name" value="FLAGELLAR HOOK PROTEIN FLGE"/>
    <property type="match status" value="1"/>
</dbReference>
<organism evidence="8 9">
    <name type="scientific">Aurantiacibacter atlanticus</name>
    <dbReference type="NCBI Taxonomy" id="1648404"/>
    <lineage>
        <taxon>Bacteria</taxon>
        <taxon>Pseudomonadati</taxon>
        <taxon>Pseudomonadota</taxon>
        <taxon>Alphaproteobacteria</taxon>
        <taxon>Sphingomonadales</taxon>
        <taxon>Erythrobacteraceae</taxon>
        <taxon>Aurantiacibacter</taxon>
    </lineage>
</organism>
<keyword evidence="3 4" id="KW-0975">Bacterial flagellum</keyword>
<dbReference type="RefSeq" id="WP_048884994.1">
    <property type="nucleotide sequence ID" value="NZ_CP011310.1"/>
</dbReference>
<dbReference type="AlphaFoldDB" id="A0A0H4VF48"/>
<comment type="function">
    <text evidence="4">A flexible structure which links the flagellar filament to the drive apparatus in the basal body.</text>
</comment>
<accession>A0A0H4VF48</accession>
<dbReference type="InterPro" id="IPR020013">
    <property type="entry name" value="Flagellar_FlgE/F/G"/>
</dbReference>
<dbReference type="Proteomes" id="UP000059113">
    <property type="component" value="Chromosome"/>
</dbReference>
<name>A0A0H4VF48_9SPHN</name>
<reference evidence="9" key="2">
    <citation type="submission" date="2015-04" db="EMBL/GenBank/DDBJ databases">
        <title>The complete genome sequence of Erythrobacter sp. s21-N3.</title>
        <authorList>
            <person name="Zhuang L."/>
            <person name="Liu Y."/>
            <person name="Shao Z."/>
        </authorList>
    </citation>
    <scope>NUCLEOTIDE SEQUENCE [LARGE SCALE GENOMIC DNA]</scope>
    <source>
        <strain evidence="9">s21-N3</strain>
    </source>
</reference>
<evidence type="ECO:0000259" key="5">
    <source>
        <dbReference type="Pfam" id="PF00460"/>
    </source>
</evidence>
<keyword evidence="8" id="KW-0969">Cilium</keyword>
<dbReference type="InterPro" id="IPR037925">
    <property type="entry name" value="FlgE/F/G-like"/>
</dbReference>
<evidence type="ECO:0000256" key="2">
    <source>
        <dbReference type="ARBA" id="ARBA00009677"/>
    </source>
</evidence>
<dbReference type="KEGG" id="ery:CP97_04645"/>
<feature type="domain" description="Flagellar hook protein FlgE/F/G-like D1" evidence="7">
    <location>
        <begin position="84"/>
        <end position="170"/>
    </location>
</feature>
<evidence type="ECO:0000256" key="3">
    <source>
        <dbReference type="ARBA" id="ARBA00023143"/>
    </source>
</evidence>
<dbReference type="InterPro" id="IPR010930">
    <property type="entry name" value="Flg_bb/hook_C_dom"/>
</dbReference>
<gene>
    <name evidence="8" type="ORF">CP97_04645</name>
</gene>
<dbReference type="NCBIfam" id="TIGR03506">
    <property type="entry name" value="FlgEFG_subfam"/>
    <property type="match status" value="2"/>
</dbReference>
<sequence length="272" mass="27971">MTSFYTSLNGLKNSQTDLSTIAHNIANAETTGFKKSSVEFADLVANGSASNPRMTQGLGATVAGINQNFGLGAIEQTGRSLDVAIDGDGFFATRNPENGQVLFTRNGNFQIDATGALTDFSGKNLQMFQVDATGAVVNPGTTVDTIVPVVNGAGADLSSLVIESNGTISATYTDGATEAVGRVALASFPAPTGLRAVGSTNWESTGFSGNAVFGAPNSGRTGGLRAGSLEKSNVDLAEEMVGLITAQRNFQANAKAIDTATQFSQTIINLRS</sequence>
<reference evidence="8 9" key="1">
    <citation type="journal article" date="2015" name="Int. J. Syst. Evol. Microbiol.">
        <title>Erythrobacter atlanticus sp. nov., a bacterium from ocean sediment able to degrade polycyclic aromatic hydrocarbons.</title>
        <authorList>
            <person name="Zhuang L."/>
            <person name="Liu Y."/>
            <person name="Wang L."/>
            <person name="Wang W."/>
            <person name="Shao Z."/>
        </authorList>
    </citation>
    <scope>NUCLEOTIDE SEQUENCE [LARGE SCALE GENOMIC DNA]</scope>
    <source>
        <strain evidence="9">s21-N3</strain>
    </source>
</reference>
<dbReference type="GO" id="GO:0009424">
    <property type="term" value="C:bacterial-type flagellum hook"/>
    <property type="evidence" value="ECO:0007669"/>
    <property type="project" value="TreeGrafter"/>
</dbReference>
<dbReference type="PANTHER" id="PTHR30435">
    <property type="entry name" value="FLAGELLAR PROTEIN"/>
    <property type="match status" value="1"/>
</dbReference>
<dbReference type="PATRIC" id="fig|1648404.4.peg.973"/>
<dbReference type="EMBL" id="CP011310">
    <property type="protein sequence ID" value="AKQ41471.1"/>
    <property type="molecule type" value="Genomic_DNA"/>
</dbReference>
<dbReference type="Pfam" id="PF00460">
    <property type="entry name" value="Flg_bb_rod"/>
    <property type="match status" value="1"/>
</dbReference>
<feature type="domain" description="Flagellar basal body rod protein N-terminal" evidence="5">
    <location>
        <begin position="4"/>
        <end position="34"/>
    </location>
</feature>
<feature type="domain" description="Flagellar basal-body/hook protein C-terminal" evidence="6">
    <location>
        <begin position="226"/>
        <end position="270"/>
    </location>
</feature>
<dbReference type="Pfam" id="PF06429">
    <property type="entry name" value="Flg_bbr_C"/>
    <property type="match status" value="1"/>
</dbReference>
<protein>
    <recommendedName>
        <fullName evidence="4">Flagellar hook protein FlgE</fullName>
    </recommendedName>
</protein>
<evidence type="ECO:0000313" key="9">
    <source>
        <dbReference type="Proteomes" id="UP000059113"/>
    </source>
</evidence>
<dbReference type="GO" id="GO:0071978">
    <property type="term" value="P:bacterial-type flagellum-dependent swarming motility"/>
    <property type="evidence" value="ECO:0007669"/>
    <property type="project" value="TreeGrafter"/>
</dbReference>
<dbReference type="STRING" id="1648404.CP97_04645"/>
<dbReference type="GO" id="GO:0005829">
    <property type="term" value="C:cytosol"/>
    <property type="evidence" value="ECO:0007669"/>
    <property type="project" value="TreeGrafter"/>
</dbReference>